<evidence type="ECO:0000313" key="1">
    <source>
        <dbReference type="EMBL" id="OJD26576.1"/>
    </source>
</evidence>
<proteinExistence type="predicted"/>
<evidence type="ECO:0000313" key="2">
    <source>
        <dbReference type="Proteomes" id="UP000242791"/>
    </source>
</evidence>
<dbReference type="EMBL" id="LGTZ01000204">
    <property type="protein sequence ID" value="OJD26576.1"/>
    <property type="molecule type" value="Genomic_DNA"/>
</dbReference>
<dbReference type="Proteomes" id="UP000242791">
    <property type="component" value="Unassembled WGS sequence"/>
</dbReference>
<dbReference type="AlphaFoldDB" id="A0A1J9QDM8"/>
<protein>
    <submittedName>
        <fullName evidence="1">Uncharacterized protein</fullName>
    </submittedName>
</protein>
<gene>
    <name evidence="1" type="ORF">ACJ73_02032</name>
</gene>
<keyword evidence="2" id="KW-1185">Reference proteome</keyword>
<organism evidence="1 2">
    <name type="scientific">Blastomyces percursus</name>
    <dbReference type="NCBI Taxonomy" id="1658174"/>
    <lineage>
        <taxon>Eukaryota</taxon>
        <taxon>Fungi</taxon>
        <taxon>Dikarya</taxon>
        <taxon>Ascomycota</taxon>
        <taxon>Pezizomycotina</taxon>
        <taxon>Eurotiomycetes</taxon>
        <taxon>Eurotiomycetidae</taxon>
        <taxon>Onygenales</taxon>
        <taxon>Ajellomycetaceae</taxon>
        <taxon>Blastomyces</taxon>
    </lineage>
</organism>
<accession>A0A1J9QDM8</accession>
<reference evidence="1 2" key="1">
    <citation type="submission" date="2015-08" db="EMBL/GenBank/DDBJ databases">
        <title>Emmonsia species relationships and genome sequence.</title>
        <authorList>
            <person name="Cuomo C.A."/>
            <person name="Schwartz I.S."/>
            <person name="Kenyon C."/>
            <person name="De Hoog G.S."/>
            <person name="Govender N.P."/>
            <person name="Botha A."/>
            <person name="Moreno L."/>
            <person name="De Vries M."/>
            <person name="Munoz J.F."/>
            <person name="Stielow J.B."/>
        </authorList>
    </citation>
    <scope>NUCLEOTIDE SEQUENCE [LARGE SCALE GENOMIC DNA]</scope>
    <source>
        <strain evidence="1 2">EI222</strain>
    </source>
</reference>
<sequence>MPQVAQSQEPRAFVHEMFRNSQAAQIDSVYNQLTQAWAAFQPELRRDIPEPTEHTSKAEFLNQVEAKAGIWRDLAAARDLQAQFQLQVTHSAHELALPDMAEDSDGDFGHKLMKGLSGSLIDSMVPVGRNHKMRIRPHSTLRVLPGWRPGMERDRQPGICLGDLFRFLGHRFDRLWLAWGRRPDVESTVDDRVPFALDHPDHRLDCCMASSLSLVVGFDSVAPR</sequence>
<comment type="caution">
    <text evidence="1">The sequence shown here is derived from an EMBL/GenBank/DDBJ whole genome shotgun (WGS) entry which is preliminary data.</text>
</comment>
<name>A0A1J9QDM8_9EURO</name>
<dbReference type="VEuPathDB" id="FungiDB:ACJ73_02032"/>